<organism evidence="1 2">
    <name type="scientific">Thlaspi arvense</name>
    <name type="common">Field penny-cress</name>
    <dbReference type="NCBI Taxonomy" id="13288"/>
    <lineage>
        <taxon>Eukaryota</taxon>
        <taxon>Viridiplantae</taxon>
        <taxon>Streptophyta</taxon>
        <taxon>Embryophyta</taxon>
        <taxon>Tracheophyta</taxon>
        <taxon>Spermatophyta</taxon>
        <taxon>Magnoliopsida</taxon>
        <taxon>eudicotyledons</taxon>
        <taxon>Gunneridae</taxon>
        <taxon>Pentapetalae</taxon>
        <taxon>rosids</taxon>
        <taxon>malvids</taxon>
        <taxon>Brassicales</taxon>
        <taxon>Brassicaceae</taxon>
        <taxon>Thlaspideae</taxon>
        <taxon>Thlaspi</taxon>
    </lineage>
</organism>
<gene>
    <name evidence="1" type="ORF">TAV2_LOCUS16593</name>
</gene>
<dbReference type="EMBL" id="OU466861">
    <property type="protein sequence ID" value="CAH2066162.1"/>
    <property type="molecule type" value="Genomic_DNA"/>
</dbReference>
<evidence type="ECO:0000313" key="2">
    <source>
        <dbReference type="Proteomes" id="UP000836841"/>
    </source>
</evidence>
<reference evidence="1 2" key="1">
    <citation type="submission" date="2022-03" db="EMBL/GenBank/DDBJ databases">
        <authorList>
            <person name="Nunn A."/>
            <person name="Chopra R."/>
            <person name="Nunn A."/>
            <person name="Contreras Garrido A."/>
        </authorList>
    </citation>
    <scope>NUCLEOTIDE SEQUENCE [LARGE SCALE GENOMIC DNA]</scope>
</reference>
<dbReference type="AlphaFoldDB" id="A0AAU9SLS8"/>
<dbReference type="Proteomes" id="UP000836841">
    <property type="component" value="Chromosome 5"/>
</dbReference>
<name>A0AAU9SLS8_THLAR</name>
<sequence>MAESDRVIACTQPSASMFSRCEKLVEEMKFKLGDEVWYTIPFNHTTLCEGSHIVPIVEMIEDPLLPSICSNIL</sequence>
<evidence type="ECO:0000313" key="1">
    <source>
        <dbReference type="EMBL" id="CAH2066162.1"/>
    </source>
</evidence>
<keyword evidence="2" id="KW-1185">Reference proteome</keyword>
<accession>A0AAU9SLS8</accession>
<proteinExistence type="predicted"/>
<protein>
    <submittedName>
        <fullName evidence="1">Uncharacterized protein</fullName>
    </submittedName>
</protein>